<evidence type="ECO:0000259" key="2">
    <source>
        <dbReference type="Pfam" id="PF00535"/>
    </source>
</evidence>
<dbReference type="PANTHER" id="PTHR48090">
    <property type="entry name" value="UNDECAPRENYL-PHOSPHATE 4-DEOXY-4-FORMAMIDO-L-ARABINOSE TRANSFERASE-RELATED"/>
    <property type="match status" value="1"/>
</dbReference>
<keyword evidence="1" id="KW-0472">Membrane</keyword>
<protein>
    <submittedName>
        <fullName evidence="4">DUF2062 domain-containing protein</fullName>
    </submittedName>
</protein>
<evidence type="ECO:0000313" key="5">
    <source>
        <dbReference type="Proteomes" id="UP000244450"/>
    </source>
</evidence>
<sequence>MDANQPTYHEQFQALRCCVIIPTYNNAGTLASVVTNVQAYTKNIIVVNDGATDATAQILAGFPGIRVVNYVPNRGKGWALRQGFKAAITAGYDFAITIDADGQHFAEDLLVFLERLQTGERDSLVIGARNLQQENMPGKNTFANKFSNFWFYVETGKKMPDTQSGYRLYPLHRMRKMWFVCRKYEFEIEVMVRCVWRGINIDWAPVKVYYPPPGERISHFRPFRDFSRISVLNTVLVTIAFLYIHPRNFLFYFSRKENWKKMWRDEMLRPGESNIRKAVSAGVGVCIGILPIWGLQMLTAILVSTVFKLNRGITFMCSHISFPPMVPVIIFGSFLMGRIWVKERTDLLFSKGLNMHTIQENLLQYITGSITLAILAGLLTTVIIYLVLAVFRKPARVSA</sequence>
<dbReference type="Gene3D" id="3.90.550.10">
    <property type="entry name" value="Spore Coat Polysaccharide Biosynthesis Protein SpsA, Chain A"/>
    <property type="match status" value="1"/>
</dbReference>
<dbReference type="Proteomes" id="UP000244450">
    <property type="component" value="Unassembled WGS sequence"/>
</dbReference>
<proteinExistence type="predicted"/>
<feature type="transmembrane region" description="Helical" evidence="1">
    <location>
        <begin position="362"/>
        <end position="391"/>
    </location>
</feature>
<evidence type="ECO:0000259" key="3">
    <source>
        <dbReference type="Pfam" id="PF09835"/>
    </source>
</evidence>
<feature type="transmembrane region" description="Helical" evidence="1">
    <location>
        <begin position="231"/>
        <end position="254"/>
    </location>
</feature>
<organism evidence="4 5">
    <name type="scientific">Chitinophaga parva</name>
    <dbReference type="NCBI Taxonomy" id="2169414"/>
    <lineage>
        <taxon>Bacteria</taxon>
        <taxon>Pseudomonadati</taxon>
        <taxon>Bacteroidota</taxon>
        <taxon>Chitinophagia</taxon>
        <taxon>Chitinophagales</taxon>
        <taxon>Chitinophagaceae</taxon>
        <taxon>Chitinophaga</taxon>
    </lineage>
</organism>
<evidence type="ECO:0000313" key="4">
    <source>
        <dbReference type="EMBL" id="PUZ25138.1"/>
    </source>
</evidence>
<dbReference type="EMBL" id="QCYK01000002">
    <property type="protein sequence ID" value="PUZ25138.1"/>
    <property type="molecule type" value="Genomic_DNA"/>
</dbReference>
<feature type="transmembrane region" description="Helical" evidence="1">
    <location>
        <begin position="275"/>
        <end position="302"/>
    </location>
</feature>
<feature type="domain" description="Glycosyltransferase 2-like" evidence="2">
    <location>
        <begin position="18"/>
        <end position="140"/>
    </location>
</feature>
<dbReference type="CDD" id="cd04179">
    <property type="entry name" value="DPM_DPG-synthase_like"/>
    <property type="match status" value="1"/>
</dbReference>
<feature type="domain" description="DUF2062" evidence="3">
    <location>
        <begin position="278"/>
        <end position="393"/>
    </location>
</feature>
<name>A0A2T7BFS7_9BACT</name>
<dbReference type="InterPro" id="IPR018639">
    <property type="entry name" value="DUF2062"/>
</dbReference>
<gene>
    <name evidence="4" type="ORF">DCC81_12580</name>
</gene>
<keyword evidence="1" id="KW-0812">Transmembrane</keyword>
<dbReference type="PANTHER" id="PTHR48090:SF7">
    <property type="entry name" value="RFBJ PROTEIN"/>
    <property type="match status" value="1"/>
</dbReference>
<dbReference type="InterPro" id="IPR001173">
    <property type="entry name" value="Glyco_trans_2-like"/>
</dbReference>
<dbReference type="AlphaFoldDB" id="A0A2T7BFS7"/>
<reference evidence="4 5" key="1">
    <citation type="submission" date="2018-04" db="EMBL/GenBank/DDBJ databases">
        <title>Chitinophaga fuyangensis sp. nov., isolated from soil in a chemical factory.</title>
        <authorList>
            <person name="Chen K."/>
        </authorList>
    </citation>
    <scope>NUCLEOTIDE SEQUENCE [LARGE SCALE GENOMIC DNA]</scope>
    <source>
        <strain evidence="4 5">LY-1</strain>
    </source>
</reference>
<dbReference type="Pfam" id="PF00535">
    <property type="entry name" value="Glycos_transf_2"/>
    <property type="match status" value="1"/>
</dbReference>
<accession>A0A2T7BFS7</accession>
<dbReference type="RefSeq" id="WP_108686975.1">
    <property type="nucleotide sequence ID" value="NZ_QCYK01000002.1"/>
</dbReference>
<keyword evidence="5" id="KW-1185">Reference proteome</keyword>
<dbReference type="InterPro" id="IPR050256">
    <property type="entry name" value="Glycosyltransferase_2"/>
</dbReference>
<dbReference type="SUPFAM" id="SSF53448">
    <property type="entry name" value="Nucleotide-diphospho-sugar transferases"/>
    <property type="match status" value="1"/>
</dbReference>
<feature type="transmembrane region" description="Helical" evidence="1">
    <location>
        <begin position="322"/>
        <end position="341"/>
    </location>
</feature>
<dbReference type="Pfam" id="PF09835">
    <property type="entry name" value="DUF2062"/>
    <property type="match status" value="1"/>
</dbReference>
<keyword evidence="1" id="KW-1133">Transmembrane helix</keyword>
<evidence type="ECO:0000256" key="1">
    <source>
        <dbReference type="SAM" id="Phobius"/>
    </source>
</evidence>
<comment type="caution">
    <text evidence="4">The sequence shown here is derived from an EMBL/GenBank/DDBJ whole genome shotgun (WGS) entry which is preliminary data.</text>
</comment>
<dbReference type="InterPro" id="IPR029044">
    <property type="entry name" value="Nucleotide-diphossugar_trans"/>
</dbReference>
<dbReference type="OrthoDB" id="9810303at2"/>